<comment type="similarity">
    <text evidence="9">Belongs to the 'phage' integrase family. XerC subfamily.</text>
</comment>
<dbReference type="GO" id="GO:0009037">
    <property type="term" value="F:tyrosine-based site-specific recombinase activity"/>
    <property type="evidence" value="ECO:0007669"/>
    <property type="project" value="UniProtKB-UniRule"/>
</dbReference>
<keyword evidence="13" id="KW-1185">Reference proteome</keyword>
<evidence type="ECO:0000256" key="1">
    <source>
        <dbReference type="ARBA" id="ARBA00004496"/>
    </source>
</evidence>
<dbReference type="GO" id="GO:0005737">
    <property type="term" value="C:cytoplasm"/>
    <property type="evidence" value="ECO:0007669"/>
    <property type="project" value="UniProtKB-SubCell"/>
</dbReference>
<feature type="active site" evidence="9">
    <location>
        <position position="260"/>
    </location>
</feature>
<keyword evidence="3 9" id="KW-0132">Cell division</keyword>
<sequence length="317" mass="34254">MSAREAAARWLDWLAKERRASPRTVAAYGADLGLALDFLTDHLGGPPDLAALSALTLADFRAWLAHETRRAEIKAERGGRGDHDGRARSRARRVSALRSFFRYLAEREGVETPVPALLVAPRVKKKLPRPLARDQAVAAPEEIGALARDGMAEARDVALFTLLYGAGLRIGEALALDVRDVGTGGGMLRVTGKGGRSRMVPLLPVVSEALARWTRVHPAPAPDAPLFVGMRGGRLDAAVARRSIRLWRELSGLPDSVTPHALRHSFATHMLEGGADLRTIQELLGHASLSTTQTYTLANERHLLAVWTAAHPRAGTS</sequence>
<dbReference type="GO" id="GO:0003677">
    <property type="term" value="F:DNA binding"/>
    <property type="evidence" value="ECO:0007669"/>
    <property type="project" value="UniProtKB-UniRule"/>
</dbReference>
<evidence type="ECO:0000256" key="7">
    <source>
        <dbReference type="ARBA" id="ARBA00023172"/>
    </source>
</evidence>
<feature type="active site" evidence="9">
    <location>
        <position position="286"/>
    </location>
</feature>
<reference evidence="13" key="1">
    <citation type="journal article" date="2014" name="FEMS Microbiol. Lett.">
        <title>Draft Genomic DNA Sequence of the Facultatively Methylotrophic Bacterium Acidomonas methanolica type strain MB58.</title>
        <authorList>
            <person name="Higashiura N."/>
            <person name="Hadano H."/>
            <person name="Hirakawa H."/>
            <person name="Matsutani M."/>
            <person name="Takabe S."/>
            <person name="Matsushita K."/>
            <person name="Azuma Y."/>
        </authorList>
    </citation>
    <scope>NUCLEOTIDE SEQUENCE [LARGE SCALE GENOMIC DNA]</scope>
    <source>
        <strain evidence="13">MB58</strain>
    </source>
</reference>
<dbReference type="InterPro" id="IPR004107">
    <property type="entry name" value="Integrase_SAM-like_N"/>
</dbReference>
<dbReference type="Pfam" id="PF00589">
    <property type="entry name" value="Phage_integrase"/>
    <property type="match status" value="1"/>
</dbReference>
<dbReference type="OrthoDB" id="9801717at2"/>
<feature type="active site" evidence="9">
    <location>
        <position position="193"/>
    </location>
</feature>
<comment type="subcellular location">
    <subcellularLocation>
        <location evidence="1 9">Cytoplasm</location>
    </subcellularLocation>
</comment>
<feature type="domain" description="Tyr recombinase" evidence="10">
    <location>
        <begin position="126"/>
        <end position="308"/>
    </location>
</feature>
<dbReference type="PROSITE" id="PS51900">
    <property type="entry name" value="CB"/>
    <property type="match status" value="1"/>
</dbReference>
<evidence type="ECO:0000256" key="6">
    <source>
        <dbReference type="ARBA" id="ARBA00023125"/>
    </source>
</evidence>
<dbReference type="HAMAP" id="MF_01808">
    <property type="entry name" value="Recomb_XerC_XerD"/>
    <property type="match status" value="1"/>
</dbReference>
<dbReference type="SUPFAM" id="SSF56349">
    <property type="entry name" value="DNA breaking-rejoining enzymes"/>
    <property type="match status" value="1"/>
</dbReference>
<dbReference type="Pfam" id="PF02899">
    <property type="entry name" value="Phage_int_SAM_1"/>
    <property type="match status" value="1"/>
</dbReference>
<dbReference type="Gene3D" id="1.10.443.10">
    <property type="entry name" value="Intergrase catalytic core"/>
    <property type="match status" value="1"/>
</dbReference>
<dbReference type="EMBL" id="BAND01000035">
    <property type="protein sequence ID" value="GAJ28707.1"/>
    <property type="molecule type" value="Genomic_DNA"/>
</dbReference>
<name>A0A023D3M0_ACIMT</name>
<evidence type="ECO:0000256" key="9">
    <source>
        <dbReference type="HAMAP-Rule" id="MF_01808"/>
    </source>
</evidence>
<feature type="active site" description="O-(3'-phospho-DNA)-tyrosine intermediate" evidence="9">
    <location>
        <position position="295"/>
    </location>
</feature>
<feature type="active site" evidence="9">
    <location>
        <position position="169"/>
    </location>
</feature>
<dbReference type="RefSeq" id="WP_042057627.1">
    <property type="nucleotide sequence ID" value="NZ_BAND01000035.1"/>
</dbReference>
<evidence type="ECO:0000259" key="11">
    <source>
        <dbReference type="PROSITE" id="PS51900"/>
    </source>
</evidence>
<evidence type="ECO:0000259" key="10">
    <source>
        <dbReference type="PROSITE" id="PS51898"/>
    </source>
</evidence>
<evidence type="ECO:0000313" key="13">
    <source>
        <dbReference type="Proteomes" id="UP000019760"/>
    </source>
</evidence>
<dbReference type="Proteomes" id="UP000019760">
    <property type="component" value="Unassembled WGS sequence"/>
</dbReference>
<keyword evidence="7 9" id="KW-0233">DNA recombination</keyword>
<comment type="caution">
    <text evidence="12">The sequence shown here is derived from an EMBL/GenBank/DDBJ whole genome shotgun (WGS) entry which is preliminary data.</text>
</comment>
<protein>
    <recommendedName>
        <fullName evidence="9">Tyrosine recombinase XerC</fullName>
    </recommendedName>
</protein>
<keyword evidence="4 9" id="KW-0159">Chromosome partition</keyword>
<proteinExistence type="inferred from homology"/>
<keyword evidence="8 9" id="KW-0131">Cell cycle</keyword>
<dbReference type="GO" id="GO:0007059">
    <property type="term" value="P:chromosome segregation"/>
    <property type="evidence" value="ECO:0007669"/>
    <property type="project" value="UniProtKB-UniRule"/>
</dbReference>
<organism evidence="12 13">
    <name type="scientific">Acidomonas methanolica NBRC 104435</name>
    <dbReference type="NCBI Taxonomy" id="1231351"/>
    <lineage>
        <taxon>Bacteria</taxon>
        <taxon>Pseudomonadati</taxon>
        <taxon>Pseudomonadota</taxon>
        <taxon>Alphaproteobacteria</taxon>
        <taxon>Acetobacterales</taxon>
        <taxon>Acetobacteraceae</taxon>
        <taxon>Acidomonas</taxon>
    </lineage>
</organism>
<comment type="subunit">
    <text evidence="9">Forms a cyclic heterotetrameric complex composed of two molecules of XerC and two molecules of XerD.</text>
</comment>
<keyword evidence="6 9" id="KW-0238">DNA-binding</keyword>
<dbReference type="InterPro" id="IPR044068">
    <property type="entry name" value="CB"/>
</dbReference>
<comment type="function">
    <text evidence="9">Site-specific tyrosine recombinase, which acts by catalyzing the cutting and rejoining of the recombining DNA molecules. The XerC-XerD complex is essential to convert dimers of the bacterial chromosome into monomers to permit their segregation at cell division. It also contributes to the segregational stability of plasmids.</text>
</comment>
<evidence type="ECO:0000313" key="12">
    <source>
        <dbReference type="EMBL" id="GAJ28707.1"/>
    </source>
</evidence>
<feature type="active site" evidence="9">
    <location>
        <position position="263"/>
    </location>
</feature>
<dbReference type="InterPro" id="IPR013762">
    <property type="entry name" value="Integrase-like_cat_sf"/>
</dbReference>
<evidence type="ECO:0000256" key="8">
    <source>
        <dbReference type="ARBA" id="ARBA00023306"/>
    </source>
</evidence>
<evidence type="ECO:0000256" key="5">
    <source>
        <dbReference type="ARBA" id="ARBA00022908"/>
    </source>
</evidence>
<dbReference type="InterPro" id="IPR023009">
    <property type="entry name" value="Tyrosine_recombinase_XerC/XerD"/>
</dbReference>
<dbReference type="InterPro" id="IPR010998">
    <property type="entry name" value="Integrase_recombinase_N"/>
</dbReference>
<evidence type="ECO:0000256" key="4">
    <source>
        <dbReference type="ARBA" id="ARBA00022829"/>
    </source>
</evidence>
<reference evidence="12 13" key="2">
    <citation type="journal article" date="2014" name="FEMS Microbiol. Lett.">
        <title>Draft genomic DNA sequence of the facultatively methylotrophic bacterium Acidomonas methanolica type strain MB58.</title>
        <authorList>
            <person name="Higashiura N."/>
            <person name="Hadano H."/>
            <person name="Hirakawa H."/>
            <person name="Matsutani M."/>
            <person name="Takabe S."/>
            <person name="Matsushita K."/>
            <person name="Azuma Y."/>
        </authorList>
    </citation>
    <scope>NUCLEOTIDE SEQUENCE [LARGE SCALE GENOMIC DNA]</scope>
    <source>
        <strain evidence="12 13">MB58</strain>
    </source>
</reference>
<gene>
    <name evidence="9" type="primary">xerC</name>
    <name evidence="12" type="ORF">Amme_035_036</name>
</gene>
<dbReference type="InterPro" id="IPR050090">
    <property type="entry name" value="Tyrosine_recombinase_XerCD"/>
</dbReference>
<dbReference type="AlphaFoldDB" id="A0A023D3M0"/>
<keyword evidence="2 9" id="KW-0963">Cytoplasm</keyword>
<evidence type="ECO:0000256" key="3">
    <source>
        <dbReference type="ARBA" id="ARBA00022618"/>
    </source>
</evidence>
<keyword evidence="5 9" id="KW-0229">DNA integration</keyword>
<accession>A0A023D3M0</accession>
<feature type="domain" description="Core-binding (CB)" evidence="11">
    <location>
        <begin position="1"/>
        <end position="105"/>
    </location>
</feature>
<dbReference type="InterPro" id="IPR011010">
    <property type="entry name" value="DNA_brk_join_enz"/>
</dbReference>
<evidence type="ECO:0000256" key="2">
    <source>
        <dbReference type="ARBA" id="ARBA00022490"/>
    </source>
</evidence>
<dbReference type="PANTHER" id="PTHR30349">
    <property type="entry name" value="PHAGE INTEGRASE-RELATED"/>
    <property type="match status" value="1"/>
</dbReference>
<dbReference type="GO" id="GO:0051301">
    <property type="term" value="P:cell division"/>
    <property type="evidence" value="ECO:0007669"/>
    <property type="project" value="UniProtKB-KW"/>
</dbReference>
<dbReference type="PROSITE" id="PS51898">
    <property type="entry name" value="TYR_RECOMBINASE"/>
    <property type="match status" value="1"/>
</dbReference>
<dbReference type="SUPFAM" id="SSF47823">
    <property type="entry name" value="lambda integrase-like, N-terminal domain"/>
    <property type="match status" value="1"/>
</dbReference>
<dbReference type="InterPro" id="IPR002104">
    <property type="entry name" value="Integrase_catalytic"/>
</dbReference>
<dbReference type="Gene3D" id="1.10.150.130">
    <property type="match status" value="1"/>
</dbReference>
<dbReference type="PANTHER" id="PTHR30349:SF90">
    <property type="entry name" value="TYROSINE RECOMBINASE XERD"/>
    <property type="match status" value="1"/>
</dbReference>
<dbReference type="GO" id="GO:0006313">
    <property type="term" value="P:DNA transposition"/>
    <property type="evidence" value="ECO:0007669"/>
    <property type="project" value="UniProtKB-UniRule"/>
</dbReference>